<evidence type="ECO:0000256" key="6">
    <source>
        <dbReference type="RuleBase" id="RU000646"/>
    </source>
</evidence>
<evidence type="ECO:0000256" key="3">
    <source>
        <dbReference type="ARBA" id="ARBA00022917"/>
    </source>
</evidence>
<dbReference type="GO" id="GO:0043022">
    <property type="term" value="F:ribosome binding"/>
    <property type="evidence" value="ECO:0007669"/>
    <property type="project" value="UniProtKB-ARBA"/>
</dbReference>
<evidence type="ECO:0000313" key="9">
    <source>
        <dbReference type="EMBL" id="PMP72361.1"/>
    </source>
</evidence>
<comment type="caution">
    <text evidence="9">The sequence shown here is derived from an EMBL/GenBank/DDBJ whole genome shotgun (WGS) entry which is preliminary data.</text>
</comment>
<dbReference type="HAMAP" id="MF_00080">
    <property type="entry name" value="IF_3"/>
    <property type="match status" value="1"/>
</dbReference>
<dbReference type="Pfam" id="PF00707">
    <property type="entry name" value="IF3_C"/>
    <property type="match status" value="1"/>
</dbReference>
<keyword evidence="2 4" id="KW-0396">Initiation factor</keyword>
<dbReference type="GO" id="GO:0003743">
    <property type="term" value="F:translation initiation factor activity"/>
    <property type="evidence" value="ECO:0007669"/>
    <property type="project" value="UniProtKB-UniRule"/>
</dbReference>
<dbReference type="PANTHER" id="PTHR10938">
    <property type="entry name" value="TRANSLATION INITIATION FACTOR IF-3"/>
    <property type="match status" value="1"/>
</dbReference>
<evidence type="ECO:0000256" key="5">
    <source>
        <dbReference type="NCBIfam" id="TIGR00168"/>
    </source>
</evidence>
<evidence type="ECO:0000313" key="10">
    <source>
        <dbReference type="Proteomes" id="UP000242881"/>
    </source>
</evidence>
<keyword evidence="4" id="KW-0963">Cytoplasm</keyword>
<dbReference type="FunFam" id="3.10.20.80:FF:000001">
    <property type="entry name" value="Translation initiation factor IF-3"/>
    <property type="match status" value="1"/>
</dbReference>
<proteinExistence type="inferred from homology"/>
<organism evidence="9 10">
    <name type="scientific">Calditerrivibrio nitroreducens</name>
    <dbReference type="NCBI Taxonomy" id="477976"/>
    <lineage>
        <taxon>Bacteria</taxon>
        <taxon>Pseudomonadati</taxon>
        <taxon>Deferribacterota</taxon>
        <taxon>Deferribacteres</taxon>
        <taxon>Deferribacterales</taxon>
        <taxon>Calditerrivibrionaceae</taxon>
    </lineage>
</organism>
<keyword evidence="3 4" id="KW-0648">Protein biosynthesis</keyword>
<dbReference type="InterPro" id="IPR019814">
    <property type="entry name" value="Translation_initiation_fac_3_N"/>
</dbReference>
<dbReference type="EMBL" id="PNIN01000023">
    <property type="protein sequence ID" value="PMP72361.1"/>
    <property type="molecule type" value="Genomic_DNA"/>
</dbReference>
<dbReference type="Pfam" id="PF05198">
    <property type="entry name" value="IF3_N"/>
    <property type="match status" value="1"/>
</dbReference>
<evidence type="ECO:0000256" key="1">
    <source>
        <dbReference type="ARBA" id="ARBA00005439"/>
    </source>
</evidence>
<dbReference type="SUPFAM" id="SSF55200">
    <property type="entry name" value="Translation initiation factor IF3, C-terminal domain"/>
    <property type="match status" value="1"/>
</dbReference>
<dbReference type="Gene3D" id="3.30.110.10">
    <property type="entry name" value="Translation initiation factor 3 (IF-3), C-terminal domain"/>
    <property type="match status" value="1"/>
</dbReference>
<accession>A0A2J6WPP6</accession>
<dbReference type="InterPro" id="IPR019813">
    <property type="entry name" value="Translation_initiation_fac3_CS"/>
</dbReference>
<dbReference type="Proteomes" id="UP000242881">
    <property type="component" value="Unassembled WGS sequence"/>
</dbReference>
<dbReference type="GO" id="GO:0032790">
    <property type="term" value="P:ribosome disassembly"/>
    <property type="evidence" value="ECO:0007669"/>
    <property type="project" value="TreeGrafter"/>
</dbReference>
<comment type="function">
    <text evidence="4 6">IF-3 binds to the 30S ribosomal subunit and shifts the equilibrium between 70S ribosomes and their 50S and 30S subunits in favor of the free subunits, thus enhancing the availability of 30S subunits on which protein synthesis initiation begins.</text>
</comment>
<evidence type="ECO:0000256" key="4">
    <source>
        <dbReference type="HAMAP-Rule" id="MF_00080"/>
    </source>
</evidence>
<name>A0A2J6WPP6_9BACT</name>
<evidence type="ECO:0000259" key="7">
    <source>
        <dbReference type="Pfam" id="PF00707"/>
    </source>
</evidence>
<dbReference type="Gene3D" id="3.10.20.80">
    <property type="entry name" value="Translation initiation factor 3 (IF-3), N-terminal domain"/>
    <property type="match status" value="1"/>
</dbReference>
<dbReference type="InterPro" id="IPR019815">
    <property type="entry name" value="Translation_initiation_fac_3_C"/>
</dbReference>
<dbReference type="PROSITE" id="PS00938">
    <property type="entry name" value="IF3"/>
    <property type="match status" value="1"/>
</dbReference>
<feature type="domain" description="Translation initiation factor 3 C-terminal" evidence="7">
    <location>
        <begin position="89"/>
        <end position="174"/>
    </location>
</feature>
<gene>
    <name evidence="4" type="primary">infC</name>
    <name evidence="9" type="ORF">C0187_01660</name>
</gene>
<comment type="similarity">
    <text evidence="1 4 6">Belongs to the IF-3 family.</text>
</comment>
<dbReference type="SUPFAM" id="SSF54364">
    <property type="entry name" value="Translation initiation factor IF3, N-terminal domain"/>
    <property type="match status" value="1"/>
</dbReference>
<dbReference type="InterPro" id="IPR001288">
    <property type="entry name" value="Translation_initiation_fac_3"/>
</dbReference>
<dbReference type="InterPro" id="IPR036787">
    <property type="entry name" value="T_IF-3_N_sf"/>
</dbReference>
<evidence type="ECO:0000259" key="8">
    <source>
        <dbReference type="Pfam" id="PF05198"/>
    </source>
</evidence>
<reference evidence="9 10" key="1">
    <citation type="submission" date="2018-01" db="EMBL/GenBank/DDBJ databases">
        <title>Metagenomic assembled genomes from two thermal pools in the Uzon Caldera, Kamchatka, Russia.</title>
        <authorList>
            <person name="Wilkins L."/>
            <person name="Ettinger C."/>
        </authorList>
    </citation>
    <scope>NUCLEOTIDE SEQUENCE [LARGE SCALE GENOMIC DNA]</scope>
    <source>
        <strain evidence="9">ZAV-05</strain>
    </source>
</reference>
<dbReference type="NCBIfam" id="TIGR00168">
    <property type="entry name" value="infC"/>
    <property type="match status" value="1"/>
</dbReference>
<protein>
    <recommendedName>
        <fullName evidence="4 5">Translation initiation factor IF-3</fullName>
    </recommendedName>
</protein>
<dbReference type="GO" id="GO:0016020">
    <property type="term" value="C:membrane"/>
    <property type="evidence" value="ECO:0007669"/>
    <property type="project" value="TreeGrafter"/>
</dbReference>
<sequence>MNEKVLEQERINEEITASEVRLILEDGKQAGIVSIDEALKIAQERGYDLVEIAPNAKPPVCKLLDYGKFKFEKVKKEKEARKKQRQNMIETKELKLRPNIDEHDYDVKLKHIRRFLEDGDKVKLVVRFKGRETMFGEHGIDLLNRITADLQDLCVVEKKPEMQGRQQVMVIAPKN</sequence>
<feature type="domain" description="Translation initiation factor 3 N-terminal" evidence="8">
    <location>
        <begin position="11"/>
        <end position="80"/>
    </location>
</feature>
<dbReference type="PANTHER" id="PTHR10938:SF0">
    <property type="entry name" value="TRANSLATION INITIATION FACTOR IF-3, MITOCHONDRIAL"/>
    <property type="match status" value="1"/>
</dbReference>
<dbReference type="FunFam" id="3.30.110.10:FF:000001">
    <property type="entry name" value="Translation initiation factor IF-3"/>
    <property type="match status" value="1"/>
</dbReference>
<comment type="subcellular location">
    <subcellularLocation>
        <location evidence="4 6">Cytoplasm</location>
    </subcellularLocation>
</comment>
<dbReference type="InterPro" id="IPR036788">
    <property type="entry name" value="T_IF-3_C_sf"/>
</dbReference>
<comment type="subunit">
    <text evidence="4 6">Monomer.</text>
</comment>
<evidence type="ECO:0000256" key="2">
    <source>
        <dbReference type="ARBA" id="ARBA00022540"/>
    </source>
</evidence>
<dbReference type="GO" id="GO:0005829">
    <property type="term" value="C:cytosol"/>
    <property type="evidence" value="ECO:0007669"/>
    <property type="project" value="TreeGrafter"/>
</dbReference>
<dbReference type="AlphaFoldDB" id="A0A2J6WPP6"/>